<feature type="domain" description="OmpA-like" evidence="3">
    <location>
        <begin position="116"/>
        <end position="237"/>
    </location>
</feature>
<dbReference type="PANTHER" id="PTHR30329">
    <property type="entry name" value="STATOR ELEMENT OF FLAGELLAR MOTOR COMPLEX"/>
    <property type="match status" value="1"/>
</dbReference>
<dbReference type="Proteomes" id="UP001499852">
    <property type="component" value="Unassembled WGS sequence"/>
</dbReference>
<accession>A0ABP9PAV2</accession>
<feature type="signal peptide" evidence="2">
    <location>
        <begin position="1"/>
        <end position="20"/>
    </location>
</feature>
<dbReference type="PROSITE" id="PS51123">
    <property type="entry name" value="OMPA_2"/>
    <property type="match status" value="1"/>
</dbReference>
<evidence type="ECO:0000259" key="3">
    <source>
        <dbReference type="PROSITE" id="PS51123"/>
    </source>
</evidence>
<keyword evidence="5" id="KW-1185">Reference proteome</keyword>
<keyword evidence="1" id="KW-0472">Membrane</keyword>
<dbReference type="PANTHER" id="PTHR30329:SF21">
    <property type="entry name" value="LIPOPROTEIN YIAD-RELATED"/>
    <property type="match status" value="1"/>
</dbReference>
<protein>
    <recommendedName>
        <fullName evidence="3">OmpA-like domain-containing protein</fullName>
    </recommendedName>
</protein>
<dbReference type="InterPro" id="IPR036737">
    <property type="entry name" value="OmpA-like_sf"/>
</dbReference>
<organism evidence="4 5">
    <name type="scientific">Prosthecobacter algae</name>
    <dbReference type="NCBI Taxonomy" id="1144682"/>
    <lineage>
        <taxon>Bacteria</taxon>
        <taxon>Pseudomonadati</taxon>
        <taxon>Verrucomicrobiota</taxon>
        <taxon>Verrucomicrobiia</taxon>
        <taxon>Verrucomicrobiales</taxon>
        <taxon>Verrucomicrobiaceae</taxon>
        <taxon>Prosthecobacter</taxon>
    </lineage>
</organism>
<keyword evidence="2" id="KW-0732">Signal</keyword>
<evidence type="ECO:0000313" key="5">
    <source>
        <dbReference type="Proteomes" id="UP001499852"/>
    </source>
</evidence>
<reference evidence="5" key="1">
    <citation type="journal article" date="2019" name="Int. J. Syst. Evol. Microbiol.">
        <title>The Global Catalogue of Microorganisms (GCM) 10K type strain sequencing project: providing services to taxonomists for standard genome sequencing and annotation.</title>
        <authorList>
            <consortium name="The Broad Institute Genomics Platform"/>
            <consortium name="The Broad Institute Genome Sequencing Center for Infectious Disease"/>
            <person name="Wu L."/>
            <person name="Ma J."/>
        </authorList>
    </citation>
    <scope>NUCLEOTIDE SEQUENCE [LARGE SCALE GENOMIC DNA]</scope>
    <source>
        <strain evidence="5">JCM 18053</strain>
    </source>
</reference>
<proteinExistence type="predicted"/>
<comment type="caution">
    <text evidence="4">The sequence shown here is derived from an EMBL/GenBank/DDBJ whole genome shotgun (WGS) entry which is preliminary data.</text>
</comment>
<dbReference type="EMBL" id="BAABIA010000006">
    <property type="protein sequence ID" value="GAA5143672.1"/>
    <property type="molecule type" value="Genomic_DNA"/>
</dbReference>
<dbReference type="CDD" id="cd07185">
    <property type="entry name" value="OmpA_C-like"/>
    <property type="match status" value="1"/>
</dbReference>
<evidence type="ECO:0000256" key="1">
    <source>
        <dbReference type="PROSITE-ProRule" id="PRU00473"/>
    </source>
</evidence>
<evidence type="ECO:0000313" key="4">
    <source>
        <dbReference type="EMBL" id="GAA5143672.1"/>
    </source>
</evidence>
<evidence type="ECO:0000256" key="2">
    <source>
        <dbReference type="SAM" id="SignalP"/>
    </source>
</evidence>
<dbReference type="InterPro" id="IPR050330">
    <property type="entry name" value="Bact_OuterMem_StrucFunc"/>
</dbReference>
<dbReference type="InterPro" id="IPR006665">
    <property type="entry name" value="OmpA-like"/>
</dbReference>
<sequence>MKSNFASFCLLGLAALPLQAQVTVVPAPPVQAVPVEPVVEVVRPGIRVIDPVQAQRQLSVSPQVIVVPATPGSVTVTSPAPTLKTTKTTTVITTDGKPTRVYNSERSVVVVQEQGQSRELPYVTLPVLFVKETAELLDDQSRKALEQIAGVILAITKTEAGTLFDIEGHTSTDGTDTFNIELSAARAKRIYDELTLTYGVPPAALSAHGYGETFPMYPNGNEEQMQMDRRVLVVRTK</sequence>
<name>A0ABP9PAV2_9BACT</name>
<dbReference type="SUPFAM" id="SSF103088">
    <property type="entry name" value="OmpA-like"/>
    <property type="match status" value="1"/>
</dbReference>
<dbReference type="Gene3D" id="3.30.1330.60">
    <property type="entry name" value="OmpA-like domain"/>
    <property type="match status" value="1"/>
</dbReference>
<gene>
    <name evidence="4" type="ORF">GCM10023213_32050</name>
</gene>
<dbReference type="RefSeq" id="WP_345737390.1">
    <property type="nucleotide sequence ID" value="NZ_BAABIA010000006.1"/>
</dbReference>
<feature type="chain" id="PRO_5046069248" description="OmpA-like domain-containing protein" evidence="2">
    <location>
        <begin position="21"/>
        <end position="237"/>
    </location>
</feature>
<dbReference type="Pfam" id="PF00691">
    <property type="entry name" value="OmpA"/>
    <property type="match status" value="1"/>
</dbReference>